<reference evidence="2 3" key="1">
    <citation type="submission" date="2024-11" db="EMBL/GenBank/DDBJ databases">
        <authorList>
            <person name="Heng Y.C."/>
            <person name="Lim A.C.H."/>
            <person name="Lee J.K.Y."/>
            <person name="Kittelmann S."/>
        </authorList>
    </citation>
    <scope>NUCLEOTIDE SEQUENCE [LARGE SCALE GENOMIC DNA]</scope>
    <source>
        <strain evidence="2 3">WILCCON 0269</strain>
    </source>
</reference>
<dbReference type="Gene3D" id="1.10.275.10">
    <property type="entry name" value="Fumarase/aspartase (N-terminal domain)"/>
    <property type="match status" value="1"/>
</dbReference>
<accession>A0ABW8SGI2</accession>
<keyword evidence="3" id="KW-1185">Reference proteome</keyword>
<dbReference type="RefSeq" id="WP_406791101.1">
    <property type="nucleotide sequence ID" value="NZ_JBJHZX010000005.1"/>
</dbReference>
<comment type="caution">
    <text evidence="2">The sequence shown here is derived from an EMBL/GenBank/DDBJ whole genome shotgun (WGS) entry which is preliminary data.</text>
</comment>
<dbReference type="Pfam" id="PF00221">
    <property type="entry name" value="Lyase_aromatic"/>
    <property type="match status" value="1"/>
</dbReference>
<dbReference type="InterPro" id="IPR024083">
    <property type="entry name" value="Fumarase/histidase_N"/>
</dbReference>
<dbReference type="InterPro" id="IPR001106">
    <property type="entry name" value="Aromatic_Lyase"/>
</dbReference>
<dbReference type="SUPFAM" id="SSF48557">
    <property type="entry name" value="L-aspartase-like"/>
    <property type="match status" value="1"/>
</dbReference>
<evidence type="ECO:0000256" key="1">
    <source>
        <dbReference type="ARBA" id="ARBA00023239"/>
    </source>
</evidence>
<gene>
    <name evidence="2" type="primary">hutH</name>
    <name evidence="2" type="ORF">ACJDU8_05255</name>
</gene>
<proteinExistence type="predicted"/>
<dbReference type="PANTHER" id="PTHR10362">
    <property type="entry name" value="HISTIDINE AMMONIA-LYASE"/>
    <property type="match status" value="1"/>
</dbReference>
<protein>
    <submittedName>
        <fullName evidence="2">Histidine ammonia-lyase</fullName>
        <ecNumber evidence="2">4.3.1.3</ecNumber>
    </submittedName>
</protein>
<keyword evidence="1 2" id="KW-0456">Lyase</keyword>
<dbReference type="CDD" id="cd00332">
    <property type="entry name" value="PAL-HAL"/>
    <property type="match status" value="1"/>
</dbReference>
<dbReference type="GO" id="GO:0004397">
    <property type="term" value="F:histidine ammonia-lyase activity"/>
    <property type="evidence" value="ECO:0007669"/>
    <property type="project" value="UniProtKB-EC"/>
</dbReference>
<evidence type="ECO:0000313" key="2">
    <source>
        <dbReference type="EMBL" id="MFL0194984.1"/>
    </source>
</evidence>
<dbReference type="InterPro" id="IPR008948">
    <property type="entry name" value="L-Aspartase-like"/>
</dbReference>
<dbReference type="EC" id="4.3.1.3" evidence="2"/>
<dbReference type="Gene3D" id="1.20.200.10">
    <property type="entry name" value="Fumarase/aspartase (Central domain)"/>
    <property type="match status" value="1"/>
</dbReference>
<evidence type="ECO:0000313" key="3">
    <source>
        <dbReference type="Proteomes" id="UP001623660"/>
    </source>
</evidence>
<name>A0ABW8SGI2_9CLOT</name>
<organism evidence="2 3">
    <name type="scientific">Candidatus Clostridium eludens</name>
    <dbReference type="NCBI Taxonomy" id="3381663"/>
    <lineage>
        <taxon>Bacteria</taxon>
        <taxon>Bacillati</taxon>
        <taxon>Bacillota</taxon>
        <taxon>Clostridia</taxon>
        <taxon>Eubacteriales</taxon>
        <taxon>Clostridiaceae</taxon>
        <taxon>Clostridium</taxon>
    </lineage>
</organism>
<dbReference type="EMBL" id="JBJHZX010000005">
    <property type="protein sequence ID" value="MFL0194984.1"/>
    <property type="molecule type" value="Genomic_DNA"/>
</dbReference>
<dbReference type="Proteomes" id="UP001623660">
    <property type="component" value="Unassembled WGS sequence"/>
</dbReference>
<sequence>MSNKLIDLCAANRINKINLGEKDITLNEFIAVVRYGAKVYLSSDYTSRVKNSRKLIEKFIREKRIIYGVTTGFGYNHTKIIDEDHAEKLQKNILLSHACSVGEPLEPETVRGILLMMLLNLGQGYSGVKIETLQFICELLNKNIIPFAPSHGSVGYLSPEAHISLIIIGKGKAWYKGTLISADEALQKAQIKAPKLGYKEGLSLISGTTSVTAMAAIAIYDSIKSAINLDIAGAMSLETLKGTLHAFHPGIQRVRRHSEQKSTANNISKILKNSEIAEKYINYRLQDALSLRCIPQLHGAAKKTLKDAYITIMNEMNSCCDNPIIYPTGNKDGEALIGCNADGAYVGIEADSICIADVNLGKMSERRIQRLLNENESGLPAFLIQNPGLNSGLMITQYAAAGILGEMRILASPATIDNVPTCANQEDYVSMGYNASKKALHISQLLENIIALEVIASSQGIKFLYPLKPSPATSKVYSEIRKIMPEISEDIFVYPYIEEVKKLIHEGVLIKCIEEEIGPLEF</sequence>